<dbReference type="EC" id="2.4.2.57" evidence="3"/>
<dbReference type="InterPro" id="IPR013102">
    <property type="entry name" value="PYNP_C"/>
</dbReference>
<dbReference type="SUPFAM" id="SSF54680">
    <property type="entry name" value="Pyrimidine nucleoside phosphorylase C-terminal domain"/>
    <property type="match status" value="1"/>
</dbReference>
<dbReference type="InterPro" id="IPR017872">
    <property type="entry name" value="Pyrmidine_PPase_CS"/>
</dbReference>
<dbReference type="PIRSF" id="PIRSF000478">
    <property type="entry name" value="TP_PyNP"/>
    <property type="match status" value="1"/>
</dbReference>
<protein>
    <recommendedName>
        <fullName evidence="3">AMP phosphorylase</fullName>
        <ecNumber evidence="3">2.4.2.57</ecNumber>
    </recommendedName>
</protein>
<dbReference type="GO" id="GO:0005829">
    <property type="term" value="C:cytosol"/>
    <property type="evidence" value="ECO:0007669"/>
    <property type="project" value="TreeGrafter"/>
</dbReference>
<dbReference type="EMBL" id="RZHH01000002">
    <property type="protein sequence ID" value="RYJ14852.1"/>
    <property type="molecule type" value="Genomic_DNA"/>
</dbReference>
<dbReference type="GO" id="GO:0006206">
    <property type="term" value="P:pyrimidine nucleobase metabolic process"/>
    <property type="evidence" value="ECO:0007669"/>
    <property type="project" value="InterPro"/>
</dbReference>
<keyword evidence="2 5" id="KW-0808">Transferase</keyword>
<feature type="domain" description="Pyrimidine nucleoside phosphorylase C-terminal" evidence="4">
    <location>
        <begin position="413"/>
        <end position="480"/>
    </location>
</feature>
<dbReference type="GO" id="GO:0016763">
    <property type="term" value="F:pentosyltransferase activity"/>
    <property type="evidence" value="ECO:0007669"/>
    <property type="project" value="InterPro"/>
</dbReference>
<dbReference type="Pfam" id="PF07831">
    <property type="entry name" value="PYNP_C"/>
    <property type="match status" value="1"/>
</dbReference>
<dbReference type="Pfam" id="PF00591">
    <property type="entry name" value="Glycos_transf_3"/>
    <property type="match status" value="1"/>
</dbReference>
<dbReference type="SUPFAM" id="SSF52418">
    <property type="entry name" value="Nucleoside phosphorylase/phosphoribosyltransferase catalytic domain"/>
    <property type="match status" value="1"/>
</dbReference>
<dbReference type="InterPro" id="IPR013466">
    <property type="entry name" value="Thymidine/AMP_Pase"/>
</dbReference>
<evidence type="ECO:0000313" key="6">
    <source>
        <dbReference type="Proteomes" id="UP000294028"/>
    </source>
</evidence>
<dbReference type="RefSeq" id="WP_129785209.1">
    <property type="nucleotide sequence ID" value="NZ_RZHH01000002.1"/>
</dbReference>
<dbReference type="Pfam" id="PF02885">
    <property type="entry name" value="Glycos_trans_3N"/>
    <property type="match status" value="1"/>
</dbReference>
<dbReference type="InterPro" id="IPR000053">
    <property type="entry name" value="Thymidine/pyrmidine_PPase"/>
</dbReference>
<dbReference type="InterPro" id="IPR036320">
    <property type="entry name" value="Glycosyl_Trfase_fam3_N_dom_sf"/>
</dbReference>
<dbReference type="Gene3D" id="3.40.1030.10">
    <property type="entry name" value="Nucleoside phosphorylase/phosphoribosyltransferase catalytic domain"/>
    <property type="match status" value="1"/>
</dbReference>
<dbReference type="NCBIfam" id="TIGR02645">
    <property type="entry name" value="ARCH_P_rylase"/>
    <property type="match status" value="1"/>
</dbReference>
<evidence type="ECO:0000259" key="4">
    <source>
        <dbReference type="SMART" id="SM00941"/>
    </source>
</evidence>
<dbReference type="InterPro" id="IPR036566">
    <property type="entry name" value="PYNP-like_C_sf"/>
</dbReference>
<dbReference type="NCBIfam" id="TIGR03327">
    <property type="entry name" value="AMP_phos"/>
    <property type="match status" value="1"/>
</dbReference>
<dbReference type="Gene3D" id="2.40.40.20">
    <property type="match status" value="1"/>
</dbReference>
<dbReference type="PANTHER" id="PTHR10515">
    <property type="entry name" value="THYMIDINE PHOSPHORYLASE"/>
    <property type="match status" value="1"/>
</dbReference>
<dbReference type="AlphaFoldDB" id="A0A482TDT5"/>
<dbReference type="SUPFAM" id="SSF47648">
    <property type="entry name" value="Nucleoside phosphorylase/phosphoribosyltransferase N-terminal domain"/>
    <property type="match status" value="1"/>
</dbReference>
<dbReference type="Proteomes" id="UP000294028">
    <property type="component" value="Unassembled WGS sequence"/>
</dbReference>
<dbReference type="NCBIfam" id="NF003338">
    <property type="entry name" value="PRK04350.1"/>
    <property type="match status" value="1"/>
</dbReference>
<evidence type="ECO:0000256" key="1">
    <source>
        <dbReference type="ARBA" id="ARBA00022676"/>
    </source>
</evidence>
<dbReference type="GO" id="GO:0046125">
    <property type="term" value="P:pyrimidine deoxyribonucleoside metabolic process"/>
    <property type="evidence" value="ECO:0007669"/>
    <property type="project" value="InterPro"/>
</dbReference>
<gene>
    <name evidence="5" type="ORF">ELS19_13410</name>
</gene>
<dbReference type="SMART" id="SM00941">
    <property type="entry name" value="PYNP_C"/>
    <property type="match status" value="1"/>
</dbReference>
<evidence type="ECO:0000256" key="2">
    <source>
        <dbReference type="ARBA" id="ARBA00022679"/>
    </source>
</evidence>
<dbReference type="PANTHER" id="PTHR10515:SF0">
    <property type="entry name" value="THYMIDINE PHOSPHORYLASE"/>
    <property type="match status" value="1"/>
</dbReference>
<evidence type="ECO:0000256" key="3">
    <source>
        <dbReference type="NCBIfam" id="TIGR03327"/>
    </source>
</evidence>
<proteinExistence type="predicted"/>
<organism evidence="5 6">
    <name type="scientific">Halogeometricum borinquense</name>
    <dbReference type="NCBI Taxonomy" id="60847"/>
    <lineage>
        <taxon>Archaea</taxon>
        <taxon>Methanobacteriati</taxon>
        <taxon>Methanobacteriota</taxon>
        <taxon>Stenosarchaea group</taxon>
        <taxon>Halobacteria</taxon>
        <taxon>Halobacteriales</taxon>
        <taxon>Haloferacaceae</taxon>
        <taxon>Halogeometricum</taxon>
    </lineage>
</organism>
<keyword evidence="1 5" id="KW-0328">Glycosyltransferase</keyword>
<name>A0A482TDT5_9EURY</name>
<dbReference type="Gene3D" id="3.90.1170.30">
    <property type="entry name" value="Pyrimidine nucleoside phosphorylase-like, C-terminal domain"/>
    <property type="match status" value="1"/>
</dbReference>
<dbReference type="PROSITE" id="PS00647">
    <property type="entry name" value="THYMID_PHOSPHORYLASE"/>
    <property type="match status" value="1"/>
</dbReference>
<dbReference type="InterPro" id="IPR000312">
    <property type="entry name" value="Glycosyl_Trfase_fam3"/>
</dbReference>
<evidence type="ECO:0000313" key="5">
    <source>
        <dbReference type="EMBL" id="RYJ14852.1"/>
    </source>
</evidence>
<sequence length="492" mass="51838">MQLTTVDIDIGTRAPTVLMHGDDAATLGLHPLDRVQIETESETVVGIVELSNELVDTGELAVTRRLGHIDGTVEVTPAPRPSSVEFIRKKLDDDELEYDELDRIVRDIRDDRLSDVELGAYVCAMYINGTSLSETMHLSESMADAGEKLSWEADIVADKHCVGGVSGNRTTPIIVSIVAAAGVTIPKTSSRAVTSAAGTADTMEVFCPVDLSAKEIRTVVAETNGCIAWGGAVNLSPVDDKIIRAETPLSLDPHGQLVASVLSKKQSAGSTHVLVDIPYGEGAKVGSLDEARELAHDFGRVGDHLGMTIDCTITGGSAPIGRGVGPVLEARDVLSVLTGSGPGDLRRKSVRLAQILLDCVGADADASEILESGRALDRFSAIVAAQGGDPDVLPSELVPGRYEQTVTAGRDGVVTHINNRLVNDVARRAGAPRAPGSGLELHHSVGDAVAQGDPLYTIHAEASERLSEAAAYAEDAEAVRIRPPDETLVEQL</sequence>
<reference evidence="5 6" key="1">
    <citation type="submission" date="2018-12" db="EMBL/GenBank/DDBJ databases">
        <title>Genome analysis provides insights into bioremediation potentialities of Halogeometricum borinquense strain N11.</title>
        <authorList>
            <person name="Najjari A."/>
            <person name="Youssef N."/>
            <person name="Fhoula I."/>
            <person name="Ben Dhia O."/>
            <person name="Mahjoubi M."/>
            <person name="Ouzari H.I."/>
            <person name="Cherif A."/>
        </authorList>
    </citation>
    <scope>NUCLEOTIDE SEQUENCE [LARGE SCALE GENOMIC DNA]</scope>
    <source>
        <strain evidence="5 6">N11</strain>
    </source>
</reference>
<dbReference type="InterPro" id="IPR035902">
    <property type="entry name" value="Nuc_phospho_transferase"/>
</dbReference>
<dbReference type="InterPro" id="IPR017459">
    <property type="entry name" value="Glycosyl_Trfase_fam3_N_dom"/>
</dbReference>
<dbReference type="Gene3D" id="1.20.970.50">
    <property type="match status" value="1"/>
</dbReference>
<dbReference type="GO" id="GO:0004645">
    <property type="term" value="F:1,4-alpha-oligoglucan phosphorylase activity"/>
    <property type="evidence" value="ECO:0007669"/>
    <property type="project" value="InterPro"/>
</dbReference>
<comment type="caution">
    <text evidence="5">The sequence shown here is derived from an EMBL/GenBank/DDBJ whole genome shotgun (WGS) entry which is preliminary data.</text>
</comment>
<accession>A0A482TDT5</accession>
<dbReference type="InterPro" id="IPR017713">
    <property type="entry name" value="AMP_phosphorylase"/>
</dbReference>